<accession>A0A1M7GCK1</accession>
<dbReference type="AlphaFoldDB" id="A0A1M7GCK1"/>
<dbReference type="Proteomes" id="UP000184420">
    <property type="component" value="Unassembled WGS sequence"/>
</dbReference>
<dbReference type="EMBL" id="FRBL01000006">
    <property type="protein sequence ID" value="SHM13589.1"/>
    <property type="molecule type" value="Genomic_DNA"/>
</dbReference>
<sequence length="170" mass="18217">MANQDFSPKSAILETVAHNFVNGGFTAMRMDPEPTPWTIEYVIRKYGTLGLAALHNPAIWDVIIPHGPVQQAGASKELFAKAMATEAVAHAKALGTGADAKFMTEFTDELCPRKVTPKIPPKPKGPFDETVLFVMGRELKVAAAGMAKSELKSSLDAAAQRFFDTATAVG</sequence>
<dbReference type="RefSeq" id="WP_073083730.1">
    <property type="nucleotide sequence ID" value="NZ_FRBL01000006.1"/>
</dbReference>
<organism evidence="1 2">
    <name type="scientific">Chitinophaga jiangningensis</name>
    <dbReference type="NCBI Taxonomy" id="1419482"/>
    <lineage>
        <taxon>Bacteria</taxon>
        <taxon>Pseudomonadati</taxon>
        <taxon>Bacteroidota</taxon>
        <taxon>Chitinophagia</taxon>
        <taxon>Chitinophagales</taxon>
        <taxon>Chitinophagaceae</taxon>
        <taxon>Chitinophaga</taxon>
    </lineage>
</organism>
<proteinExistence type="predicted"/>
<reference evidence="1 2" key="1">
    <citation type="submission" date="2016-11" db="EMBL/GenBank/DDBJ databases">
        <authorList>
            <person name="Jaros S."/>
            <person name="Januszkiewicz K."/>
            <person name="Wedrychowicz H."/>
        </authorList>
    </citation>
    <scope>NUCLEOTIDE SEQUENCE [LARGE SCALE GENOMIC DNA]</scope>
    <source>
        <strain evidence="1 2">DSM 27406</strain>
    </source>
</reference>
<dbReference type="STRING" id="1419482.SAMN05444266_106487"/>
<evidence type="ECO:0000313" key="1">
    <source>
        <dbReference type="EMBL" id="SHM13589.1"/>
    </source>
</evidence>
<dbReference type="OrthoDB" id="5958044at2"/>
<name>A0A1M7GCK1_9BACT</name>
<gene>
    <name evidence="1" type="ORF">SAMN05444266_106487</name>
</gene>
<keyword evidence="2" id="KW-1185">Reference proteome</keyword>
<evidence type="ECO:0000313" key="2">
    <source>
        <dbReference type="Proteomes" id="UP000184420"/>
    </source>
</evidence>
<protein>
    <submittedName>
        <fullName evidence="1">Uncharacterized protein</fullName>
    </submittedName>
</protein>